<evidence type="ECO:0000313" key="2">
    <source>
        <dbReference type="Proteomes" id="UP001241747"/>
    </source>
</evidence>
<evidence type="ECO:0000313" key="1">
    <source>
        <dbReference type="EMBL" id="MDQ0503700.1"/>
    </source>
</evidence>
<dbReference type="InterPro" id="IPR050867">
    <property type="entry name" value="NiFe/NiFeSe_hydrgnase_LSU"/>
</dbReference>
<accession>A0ABU0L9F7</accession>
<reference evidence="1 2" key="1">
    <citation type="submission" date="2023-07" db="EMBL/GenBank/DDBJ databases">
        <title>Genomic Encyclopedia of Type Strains, Phase IV (KMG-IV): sequencing the most valuable type-strain genomes for metagenomic binning, comparative biology and taxonomic classification.</title>
        <authorList>
            <person name="Goeker M."/>
        </authorList>
    </citation>
    <scope>NUCLEOTIDE SEQUENCE [LARGE SCALE GENOMIC DNA]</scope>
    <source>
        <strain evidence="1 2">DSM 3770</strain>
    </source>
</reference>
<dbReference type="Gene3D" id="1.10.645.10">
    <property type="entry name" value="Cytochrome-c3 Hydrogenase, chain B"/>
    <property type="match status" value="2"/>
</dbReference>
<gene>
    <name evidence="1" type="ORF">QOZ94_000470</name>
</gene>
<evidence type="ECO:0008006" key="3">
    <source>
        <dbReference type="Google" id="ProtNLM"/>
    </source>
</evidence>
<comment type="caution">
    <text evidence="1">The sequence shown here is derived from an EMBL/GenBank/DDBJ whole genome shotgun (WGS) entry which is preliminary data.</text>
</comment>
<proteinExistence type="predicted"/>
<protein>
    <recommendedName>
        <fullName evidence="3">Hydrogenase expression/formation protein HupK</fullName>
    </recommendedName>
</protein>
<dbReference type="PANTHER" id="PTHR42958">
    <property type="entry name" value="HYDROGENASE-2 LARGE CHAIN"/>
    <property type="match status" value="1"/>
</dbReference>
<dbReference type="InterPro" id="IPR029014">
    <property type="entry name" value="NiFe-Hase_large"/>
</dbReference>
<dbReference type="SUPFAM" id="SSF56762">
    <property type="entry name" value="HydB/Nqo4-like"/>
    <property type="match status" value="1"/>
</dbReference>
<keyword evidence="2" id="KW-1185">Reference proteome</keyword>
<dbReference type="PANTHER" id="PTHR42958:SF4">
    <property type="entry name" value="HYDROGENASE EXPRESSION_FORMATION PROTEIN HUPK"/>
    <property type="match status" value="1"/>
</dbReference>
<dbReference type="Proteomes" id="UP001241747">
    <property type="component" value="Unassembled WGS sequence"/>
</dbReference>
<organism evidence="1 2">
    <name type="scientific">Xanthobacter agilis</name>
    <dbReference type="NCBI Taxonomy" id="47492"/>
    <lineage>
        <taxon>Bacteria</taxon>
        <taxon>Pseudomonadati</taxon>
        <taxon>Pseudomonadota</taxon>
        <taxon>Alphaproteobacteria</taxon>
        <taxon>Hyphomicrobiales</taxon>
        <taxon>Xanthobacteraceae</taxon>
        <taxon>Xanthobacter</taxon>
    </lineage>
</organism>
<sequence length="347" mass="35925">MTHSPRPGTTLQRLTIVCDPAHGSQPWRFVREAGVDPARTLEGRPVEEAAGLAPRIFNLCGAAHGYAAARALGFAAVADAPAMARESVRDHALAIFHTWPGLLGGAPDRDALRALSQPGPEGAAALRRALVGARLPDRDFGNLSCAALGAWLCAGETATARILSRLRREVDPAEGRAGLPELTTVDLARALESAAPDDAPLALRETGALSRMAGTPLFAALIAAEGPSLFVRLLARLADLLALLEAPPQAAPTASAPTRDAPEGLGFADAARGLLGHGARVDGGRVSRYRILSPSAWNLAPGGLLERAIAALDPSGAQAQLLAHFLVSAINPCVPVRLDVTGALRHA</sequence>
<dbReference type="RefSeq" id="WP_237346713.1">
    <property type="nucleotide sequence ID" value="NZ_JABWGX010000022.1"/>
</dbReference>
<dbReference type="EMBL" id="JAUSVY010000001">
    <property type="protein sequence ID" value="MDQ0503700.1"/>
    <property type="molecule type" value="Genomic_DNA"/>
</dbReference>
<name>A0ABU0L9F7_XANAG</name>
<dbReference type="InterPro" id="IPR001501">
    <property type="entry name" value="Ni-dep_hyd_lsu"/>
</dbReference>
<dbReference type="Pfam" id="PF00374">
    <property type="entry name" value="NiFeSe_Hases"/>
    <property type="match status" value="1"/>
</dbReference>